<dbReference type="Gene3D" id="3.40.50.300">
    <property type="entry name" value="P-loop containing nucleotide triphosphate hydrolases"/>
    <property type="match status" value="1"/>
</dbReference>
<proteinExistence type="predicted"/>
<comment type="caution">
    <text evidence="2">The sequence shown here is derived from an EMBL/GenBank/DDBJ whole genome shotgun (WGS) entry which is preliminary data.</text>
</comment>
<dbReference type="PANTHER" id="PTHR32182">
    <property type="entry name" value="DNA REPLICATION AND REPAIR PROTEIN RECF"/>
    <property type="match status" value="1"/>
</dbReference>
<dbReference type="InterPro" id="IPR038729">
    <property type="entry name" value="Rad50/SbcC_AAA"/>
</dbReference>
<dbReference type="RefSeq" id="WP_004330053.1">
    <property type="nucleotide sequence ID" value="NZ_DS499581.1"/>
</dbReference>
<dbReference type="GO" id="GO:0000731">
    <property type="term" value="P:DNA synthesis involved in DNA repair"/>
    <property type="evidence" value="ECO:0007669"/>
    <property type="project" value="TreeGrafter"/>
</dbReference>
<name>B0MW09_9BACT</name>
<dbReference type="SUPFAM" id="SSF52540">
    <property type="entry name" value="P-loop containing nucleoside triphosphate hydrolases"/>
    <property type="match status" value="1"/>
</dbReference>
<dbReference type="EMBL" id="ABFK02000018">
    <property type="protein sequence ID" value="EDS03421.1"/>
    <property type="molecule type" value="Genomic_DNA"/>
</dbReference>
<dbReference type="InterPro" id="IPR027417">
    <property type="entry name" value="P-loop_NTPase"/>
</dbReference>
<accession>B0MW09</accession>
<gene>
    <name evidence="2" type="ORF">ALIPUT_01240</name>
</gene>
<dbReference type="PANTHER" id="PTHR32182:SF0">
    <property type="entry name" value="DNA REPLICATION AND REPAIR PROTEIN RECF"/>
    <property type="match status" value="1"/>
</dbReference>
<dbReference type="Pfam" id="PF13476">
    <property type="entry name" value="AAA_23"/>
    <property type="match status" value="1"/>
</dbReference>
<evidence type="ECO:0000259" key="1">
    <source>
        <dbReference type="Pfam" id="PF13476"/>
    </source>
</evidence>
<dbReference type="Proteomes" id="UP000005819">
    <property type="component" value="Unassembled WGS sequence"/>
</dbReference>
<dbReference type="AlphaFoldDB" id="B0MW09"/>
<reference evidence="2" key="2">
    <citation type="submission" date="2013-09" db="EMBL/GenBank/DDBJ databases">
        <title>Draft genome sequence of Alistipes putredinis (DSM 17216).</title>
        <authorList>
            <person name="Sudarsanam P."/>
            <person name="Ley R."/>
            <person name="Guruge J."/>
            <person name="Turnbaugh P.J."/>
            <person name="Mahowald M."/>
            <person name="Liep D."/>
            <person name="Gordon J."/>
        </authorList>
    </citation>
    <scope>NUCLEOTIDE SEQUENCE</scope>
    <source>
        <strain evidence="2">DSM 17216</strain>
    </source>
</reference>
<dbReference type="eggNOG" id="COG1196">
    <property type="taxonomic scope" value="Bacteria"/>
</dbReference>
<dbReference type="GO" id="GO:0016887">
    <property type="term" value="F:ATP hydrolysis activity"/>
    <property type="evidence" value="ECO:0007669"/>
    <property type="project" value="InterPro"/>
</dbReference>
<evidence type="ECO:0000313" key="2">
    <source>
        <dbReference type="EMBL" id="EDS03421.1"/>
    </source>
</evidence>
<feature type="domain" description="Rad50/SbcC-type AAA" evidence="1">
    <location>
        <begin position="6"/>
        <end position="91"/>
    </location>
</feature>
<reference evidence="2" key="1">
    <citation type="submission" date="2007-10" db="EMBL/GenBank/DDBJ databases">
        <authorList>
            <person name="Fulton L."/>
            <person name="Clifton S."/>
            <person name="Fulton B."/>
            <person name="Xu J."/>
            <person name="Minx P."/>
            <person name="Pepin K.H."/>
            <person name="Johnson M."/>
            <person name="Thiruvilangam P."/>
            <person name="Bhonagiri V."/>
            <person name="Nash W.E."/>
            <person name="Mardis E.R."/>
            <person name="Wilson R.K."/>
        </authorList>
    </citation>
    <scope>NUCLEOTIDE SEQUENCE [LARGE SCALE GENOMIC DNA]</scope>
    <source>
        <strain evidence="2">DSM 17216</strain>
    </source>
</reference>
<dbReference type="HOGENOM" id="CLU_2230782_0_0_10"/>
<protein>
    <recommendedName>
        <fullName evidence="1">Rad50/SbcC-type AAA domain-containing protein</fullName>
    </recommendedName>
</protein>
<dbReference type="GeneID" id="73804113"/>
<keyword evidence="3" id="KW-1185">Reference proteome</keyword>
<dbReference type="GO" id="GO:0006302">
    <property type="term" value="P:double-strand break repair"/>
    <property type="evidence" value="ECO:0007669"/>
    <property type="project" value="InterPro"/>
</dbReference>
<organism evidence="2 3">
    <name type="scientific">Alistipes putredinis DSM 17216</name>
    <dbReference type="NCBI Taxonomy" id="445970"/>
    <lineage>
        <taxon>Bacteria</taxon>
        <taxon>Pseudomonadati</taxon>
        <taxon>Bacteroidota</taxon>
        <taxon>Bacteroidia</taxon>
        <taxon>Bacteroidales</taxon>
        <taxon>Rikenellaceae</taxon>
        <taxon>Alistipes</taxon>
    </lineage>
</organism>
<evidence type="ECO:0000313" key="3">
    <source>
        <dbReference type="Proteomes" id="UP000005819"/>
    </source>
</evidence>
<sequence length="105" mass="12021">MYLSILRLWNFRKYAGADNKPGLEIHFQKGVNVLIGENDSGKTAIVDAIRYVLRTQSGEFIQFEDKDFYQDSDGNRKDEFKINVKEKGKVNDNTAKMQSTNQLGV</sequence>